<protein>
    <submittedName>
        <fullName evidence="11">RNA polymerase factor sigma-54</fullName>
    </submittedName>
</protein>
<evidence type="ECO:0000256" key="5">
    <source>
        <dbReference type="ARBA" id="ARBA00023015"/>
    </source>
</evidence>
<evidence type="ECO:0000256" key="6">
    <source>
        <dbReference type="ARBA" id="ARBA00023082"/>
    </source>
</evidence>
<dbReference type="InterPro" id="IPR038709">
    <property type="entry name" value="RpoN_core-bd_sf"/>
</dbReference>
<dbReference type="PROSITE" id="PS00718">
    <property type="entry name" value="SIGMA54_2"/>
    <property type="match status" value="1"/>
</dbReference>
<dbReference type="Pfam" id="PF04552">
    <property type="entry name" value="Sigma54_DBD"/>
    <property type="match status" value="1"/>
</dbReference>
<dbReference type="PROSITE" id="PS50044">
    <property type="entry name" value="SIGMA54_3"/>
    <property type="match status" value="1"/>
</dbReference>
<evidence type="ECO:0000313" key="12">
    <source>
        <dbReference type="Proteomes" id="UP001597112"/>
    </source>
</evidence>
<accession>A0ABW3K9X3</accession>
<dbReference type="Gene3D" id="1.10.10.60">
    <property type="entry name" value="Homeodomain-like"/>
    <property type="match status" value="1"/>
</dbReference>
<dbReference type="NCBIfam" id="TIGR02395">
    <property type="entry name" value="rpoN_sigma"/>
    <property type="match status" value="1"/>
</dbReference>
<keyword evidence="6" id="KW-0731">Sigma factor</keyword>
<dbReference type="Pfam" id="PF00309">
    <property type="entry name" value="Sigma54_AID"/>
    <property type="match status" value="1"/>
</dbReference>
<comment type="similarity">
    <text evidence="1">Belongs to the sigma-54 factor family.</text>
</comment>
<keyword evidence="12" id="KW-1185">Reference proteome</keyword>
<dbReference type="RefSeq" id="WP_377582944.1">
    <property type="nucleotide sequence ID" value="NZ_JBHTKA010000008.1"/>
</dbReference>
<evidence type="ECO:0000256" key="2">
    <source>
        <dbReference type="ARBA" id="ARBA00022478"/>
    </source>
</evidence>
<keyword evidence="8" id="KW-0804">Transcription</keyword>
<dbReference type="EMBL" id="JBHTKA010000008">
    <property type="protein sequence ID" value="MFD1002133.1"/>
    <property type="molecule type" value="Genomic_DNA"/>
</dbReference>
<keyword evidence="5" id="KW-0805">Transcription regulation</keyword>
<dbReference type="PANTHER" id="PTHR32248:SF4">
    <property type="entry name" value="RNA POLYMERASE SIGMA-54 FACTOR"/>
    <property type="match status" value="1"/>
</dbReference>
<gene>
    <name evidence="11" type="primary">rpoN</name>
    <name evidence="11" type="ORF">ACFQ21_22600</name>
</gene>
<dbReference type="PANTHER" id="PTHR32248">
    <property type="entry name" value="RNA POLYMERASE SIGMA-54 FACTOR"/>
    <property type="match status" value="1"/>
</dbReference>
<dbReference type="Proteomes" id="UP001597112">
    <property type="component" value="Unassembled WGS sequence"/>
</dbReference>
<evidence type="ECO:0000256" key="1">
    <source>
        <dbReference type="ARBA" id="ARBA00008798"/>
    </source>
</evidence>
<dbReference type="Gene3D" id="1.10.10.1330">
    <property type="entry name" value="RNA polymerase sigma-54 factor, core-binding domain"/>
    <property type="match status" value="1"/>
</dbReference>
<evidence type="ECO:0000259" key="9">
    <source>
        <dbReference type="Pfam" id="PF04552"/>
    </source>
</evidence>
<sequence length="470" mass="54368">MLRQNLTQKQQLKINPQQLQMLELFHLTSLQLEQRIKNELEENPIIEEKDNSDEIETTNSKEEVQEFQDWDEYGYDDIPDYKTENRQYYQQEEMPDRPIVAGRDFKVDLEEQLSAIKLSETDEAFAQFVIGNLNEKGFLETPLETLAEDFSLKTMKWIEGEDAEKLLHVIQSFEPAGVGARDIRECMLLQLKRMNTKCPDVKAALTILEKHYDDLKARNFEKIENALQIDEEELRMVLEMMGALNLNPIGSTEERTSADTIIPDFFITHREDGMEVGLTNQRSANLVISNRMKAMVKEAEKGKDTRTFQYLKSKLSSAEWFVNAIRQRETTMLNVINAIVQYQFDYFQDGDKSQLKPMILKNIAEMAVVDISTVSRITCNKYIQTPFGTILLKSLFSEGIENKSGAVISNKVIQKEIEEVIKCEDKKSPYSDQQLASLLATRGFNIARRTVTKYREHLQIPVAQMRAFWA</sequence>
<feature type="domain" description="RNA polymerase sigma factor 54 DNA-binding" evidence="9">
    <location>
        <begin position="309"/>
        <end position="466"/>
    </location>
</feature>
<dbReference type="InterPro" id="IPR007046">
    <property type="entry name" value="RNA_pol_sigma_54_core-bd"/>
</dbReference>
<organism evidence="11 12">
    <name type="scientific">Ohtaekwangia kribbensis</name>
    <dbReference type="NCBI Taxonomy" id="688913"/>
    <lineage>
        <taxon>Bacteria</taxon>
        <taxon>Pseudomonadati</taxon>
        <taxon>Bacteroidota</taxon>
        <taxon>Cytophagia</taxon>
        <taxon>Cytophagales</taxon>
        <taxon>Fulvivirgaceae</taxon>
        <taxon>Ohtaekwangia</taxon>
    </lineage>
</organism>
<evidence type="ECO:0000256" key="4">
    <source>
        <dbReference type="ARBA" id="ARBA00022695"/>
    </source>
</evidence>
<evidence type="ECO:0000256" key="3">
    <source>
        <dbReference type="ARBA" id="ARBA00022679"/>
    </source>
</evidence>
<keyword evidence="2" id="KW-0240">DNA-directed RNA polymerase</keyword>
<dbReference type="PIRSF" id="PIRSF000774">
    <property type="entry name" value="RpoN"/>
    <property type="match status" value="1"/>
</dbReference>
<evidence type="ECO:0000256" key="7">
    <source>
        <dbReference type="ARBA" id="ARBA00023125"/>
    </source>
</evidence>
<proteinExistence type="inferred from homology"/>
<evidence type="ECO:0000313" key="11">
    <source>
        <dbReference type="EMBL" id="MFD1002133.1"/>
    </source>
</evidence>
<feature type="domain" description="RNA polymerase sigma factor 54 core-binding" evidence="10">
    <location>
        <begin position="104"/>
        <end position="290"/>
    </location>
</feature>
<evidence type="ECO:0000256" key="8">
    <source>
        <dbReference type="ARBA" id="ARBA00023163"/>
    </source>
</evidence>
<dbReference type="InterPro" id="IPR000394">
    <property type="entry name" value="RNA_pol_sigma_54"/>
</dbReference>
<name>A0ABW3K9X3_9BACT</name>
<reference evidence="12" key="1">
    <citation type="journal article" date="2019" name="Int. J. Syst. Evol. Microbiol.">
        <title>The Global Catalogue of Microorganisms (GCM) 10K type strain sequencing project: providing services to taxonomists for standard genome sequencing and annotation.</title>
        <authorList>
            <consortium name="The Broad Institute Genomics Platform"/>
            <consortium name="The Broad Institute Genome Sequencing Center for Infectious Disease"/>
            <person name="Wu L."/>
            <person name="Ma J."/>
        </authorList>
    </citation>
    <scope>NUCLEOTIDE SEQUENCE [LARGE SCALE GENOMIC DNA]</scope>
    <source>
        <strain evidence="12">CCUG 58938</strain>
    </source>
</reference>
<dbReference type="Pfam" id="PF04963">
    <property type="entry name" value="Sigma54_CBD"/>
    <property type="match status" value="1"/>
</dbReference>
<comment type="caution">
    <text evidence="11">The sequence shown here is derived from an EMBL/GenBank/DDBJ whole genome shotgun (WGS) entry which is preliminary data.</text>
</comment>
<keyword evidence="7" id="KW-0238">DNA-binding</keyword>
<evidence type="ECO:0000259" key="10">
    <source>
        <dbReference type="Pfam" id="PF04963"/>
    </source>
</evidence>
<keyword evidence="4" id="KW-0548">Nucleotidyltransferase</keyword>
<dbReference type="InterPro" id="IPR007634">
    <property type="entry name" value="RNA_pol_sigma_54_DNA-bd"/>
</dbReference>
<dbReference type="PRINTS" id="PR00045">
    <property type="entry name" value="SIGMA54FCT"/>
</dbReference>
<keyword evidence="3" id="KW-0808">Transferase</keyword>